<dbReference type="Gene3D" id="1.10.238.10">
    <property type="entry name" value="EF-hand"/>
    <property type="match status" value="1"/>
</dbReference>
<evidence type="ECO:0000256" key="1">
    <source>
        <dbReference type="ARBA" id="ARBA00022723"/>
    </source>
</evidence>
<protein>
    <recommendedName>
        <fullName evidence="3">EF-hand domain-containing protein</fullName>
    </recommendedName>
</protein>
<comment type="caution">
    <text evidence="4">The sequence shown here is derived from an EMBL/GenBank/DDBJ whole genome shotgun (WGS) entry which is preliminary data.</text>
</comment>
<dbReference type="InterPro" id="IPR011992">
    <property type="entry name" value="EF-hand-dom_pair"/>
</dbReference>
<keyword evidence="2" id="KW-0106">Calcium</keyword>
<reference evidence="4 5" key="1">
    <citation type="submission" date="2021-07" db="EMBL/GenBank/DDBJ databases">
        <authorList>
            <person name="Palmer J.M."/>
        </authorList>
    </citation>
    <scope>NUCLEOTIDE SEQUENCE [LARGE SCALE GENOMIC DNA]</scope>
    <source>
        <strain evidence="4 5">AT_MEX2019</strain>
        <tissue evidence="4">Muscle</tissue>
    </source>
</reference>
<evidence type="ECO:0000313" key="5">
    <source>
        <dbReference type="Proteomes" id="UP001345963"/>
    </source>
</evidence>
<evidence type="ECO:0000256" key="2">
    <source>
        <dbReference type="ARBA" id="ARBA00022837"/>
    </source>
</evidence>
<dbReference type="InterPro" id="IPR002048">
    <property type="entry name" value="EF_hand_dom"/>
</dbReference>
<dbReference type="Proteomes" id="UP001345963">
    <property type="component" value="Unassembled WGS sequence"/>
</dbReference>
<name>A0ABU7A6W5_9TELE</name>
<feature type="domain" description="EF-hand" evidence="3">
    <location>
        <begin position="49"/>
        <end position="84"/>
    </location>
</feature>
<accession>A0ABU7A6W5</accession>
<proteinExistence type="predicted"/>
<dbReference type="EMBL" id="JAHUTI010002899">
    <property type="protein sequence ID" value="MED6233596.1"/>
    <property type="molecule type" value="Genomic_DNA"/>
</dbReference>
<gene>
    <name evidence="4" type="ORF">ATANTOWER_013841</name>
</gene>
<sequence length="100" mass="11119">MNRDLSGLEIALGAMFGVYMSKQGEDGKLSKQAFLELLNEPLPSFKKGDGRDIGEEIFQGVDLNQDGSIEFKEFALMMAGYAAGSYETLQKLMKEMNKKK</sequence>
<keyword evidence="1" id="KW-0479">Metal-binding</keyword>
<dbReference type="PROSITE" id="PS00018">
    <property type="entry name" value="EF_HAND_1"/>
    <property type="match status" value="1"/>
</dbReference>
<evidence type="ECO:0000259" key="3">
    <source>
        <dbReference type="PROSITE" id="PS50222"/>
    </source>
</evidence>
<dbReference type="InterPro" id="IPR018247">
    <property type="entry name" value="EF_Hand_1_Ca_BS"/>
</dbReference>
<keyword evidence="5" id="KW-1185">Reference proteome</keyword>
<organism evidence="4 5">
    <name type="scientific">Ataeniobius toweri</name>
    <dbReference type="NCBI Taxonomy" id="208326"/>
    <lineage>
        <taxon>Eukaryota</taxon>
        <taxon>Metazoa</taxon>
        <taxon>Chordata</taxon>
        <taxon>Craniata</taxon>
        <taxon>Vertebrata</taxon>
        <taxon>Euteleostomi</taxon>
        <taxon>Actinopterygii</taxon>
        <taxon>Neopterygii</taxon>
        <taxon>Teleostei</taxon>
        <taxon>Neoteleostei</taxon>
        <taxon>Acanthomorphata</taxon>
        <taxon>Ovalentaria</taxon>
        <taxon>Atherinomorphae</taxon>
        <taxon>Cyprinodontiformes</taxon>
        <taxon>Goodeidae</taxon>
        <taxon>Ataeniobius</taxon>
    </lineage>
</organism>
<dbReference type="PROSITE" id="PS50222">
    <property type="entry name" value="EF_HAND_2"/>
    <property type="match status" value="1"/>
</dbReference>
<dbReference type="SUPFAM" id="SSF47473">
    <property type="entry name" value="EF-hand"/>
    <property type="match status" value="1"/>
</dbReference>
<evidence type="ECO:0000313" key="4">
    <source>
        <dbReference type="EMBL" id="MED6233596.1"/>
    </source>
</evidence>